<dbReference type="Gene3D" id="3.40.50.1460">
    <property type="match status" value="1"/>
</dbReference>
<dbReference type="Proteomes" id="UP001501126">
    <property type="component" value="Unassembled WGS sequence"/>
</dbReference>
<evidence type="ECO:0000313" key="4">
    <source>
        <dbReference type="Proteomes" id="UP001501126"/>
    </source>
</evidence>
<organism evidence="3 4">
    <name type="scientific">Wandonia haliotis</name>
    <dbReference type="NCBI Taxonomy" id="574963"/>
    <lineage>
        <taxon>Bacteria</taxon>
        <taxon>Pseudomonadati</taxon>
        <taxon>Bacteroidota</taxon>
        <taxon>Flavobacteriia</taxon>
        <taxon>Flavobacteriales</taxon>
        <taxon>Crocinitomicaceae</taxon>
        <taxon>Wandonia</taxon>
    </lineage>
</organism>
<sequence>MRVILLLVAILSMIPSFAQVFGNEWIDYSQRYYAFKIWEDGVYRIYQEDLVNSGVPIETVPVNRIQIFGKEKELPVYVQDNGNGVFEAGEYIEFYAEKNTGWIDSILYQNPDASANPAYSLYNDTLHYFLSWTTNTLGKRYVQETDVNYSTWPVSPYVWGKSIVSPNNFYLDGRKEAGSSSSFFVDGEGWGNGHANGVPNGASQNFSMPIPGYYTGSGAPSSIVHAKVTSNSNAAASGVNNHHLRLSFNGSLMVDTLFNGYKQIRSTKSFSSSLLTGPNAVINMSIVNDLGAATDYQAFTYGQIEYPRNLSVDGRFLKFRLEQGTTAKSRLELLNFVGTNPVGYVWGGTVPRRIPIVGSGTRYAVVPNSVNGIQHMIVVTEEAIRSVSGGFQAVNGNGFFTNYMTQNYESSVLMIYPSRLAQSATQYRDYRQSSTGGNYNVVFVNADELYLQFGGGVEKHVLGVRRFAHLAYNLSSAKPLALFLIGKGIREANEGSGSIAGARKSITSFRDNLIPSFGYPSSDICITAGLEGTHWEPLIPTGRIAANSNEEVLVYLSKVQESVLEQDPFSIYNSASKDWQKHVLHFGGGSSPGEISTIRSYLENMKVHPEREKFGGYVHTYIKESSDPFDPVLLNEVKERIDEGVSVMTFFSHAAPGGFEINIDEPDSWNNSGRYPLVIGNACYTGDIFLPNAPSASEKFVLIPEKGAIAFLSTVKLGFASYLHTYSNEFYRQFAKNSYGSGLGEQIRSTVMQVQNTIGNFIMETTCTQMTLHGDPLVKVNPHNNPEIEITEQSISFSPTELDLSVDEFELKLVVKNLGQSIIDSINVEVRRQFPGQSVDSLYREVIPRLDYIDTVVFTMPLQPNVAVGLNQFEVSVDIPSYIPEQYDEVDNNRIVRTFFIDVDGIVPVLPYDFAVVPRDSVVIKASTVNPVAEFNTYRFEIDTTDLFNSPFRKYALVSGEGGVKEVLPSEWRSSNSGSVSPLVCADSMVYFWRVALEGSDPDWRENSFQYIHDKEGWGQDHFFQFKKNTFTFLDYDRSIRQKDFETYSGTVKCDVWDNASNVTTFSETQWFINNTMIDYDMCGTSPSLHVAVLDPITLEPWYSRGIQNGQEVNSDKNFNNANDLSNSPPCRERPEGYFVFRQNSLQQLQAFENMIMNEVPDSAYVLIYSTIRADYTSWDALYPQVYNVFQALGSDSVYQGRDNRAFIFFGKKGTDVYNKEVVAQAAGELISLSAPVFGVDYFGQERSLLIGPAASWEAVYWKQDPLEVPLGDTTRLLISGLDIYGNVQSVIDTMFTRNDSIINLYNLMDASIMPYLRLEARYEDKSFLTPAQIDRWHVLYEQLPEAAIDGTNGFYWSASSDTVPEGTSLSFAVDVRNISERHMDSLLVKYWVQNQNQEIVPITYPRQDSLRIGEVLRDTITFETYGMSGLNSLWMEVNPYVMGSTVVTDQPEQFHFNNILQIPFFVSKDNINPLLDVTFDGVHILNGDIVSPKSEIVISLKDENPFLLMSQDADTSLFAVYLRHPDGVQKRIPFIDGDGRQVMDWIPASDSYNKFKIIYHGEFPVDGEYMLLVQGTDLSGNLSGDLEYRIGFEIIHESTITYLMNYPNPFSTSTKFVFTLTGDRVPDHMIIQIMTVTGKVVREITMNELGPVRIGRNITEYAWDGRDEFGDLLANGVYLYRVLTDLDGDKIKHRDSGADQFFKKEFGKMYLLR</sequence>
<dbReference type="InterPro" id="IPR029030">
    <property type="entry name" value="Caspase-like_dom_sf"/>
</dbReference>
<proteinExistence type="predicted"/>
<protein>
    <recommendedName>
        <fullName evidence="2">Gingipain domain-containing protein</fullName>
    </recommendedName>
</protein>
<dbReference type="Pfam" id="PF01364">
    <property type="entry name" value="Peptidase_C25"/>
    <property type="match status" value="1"/>
</dbReference>
<dbReference type="RefSeq" id="WP_343785361.1">
    <property type="nucleotide sequence ID" value="NZ_BAAAFH010000003.1"/>
</dbReference>
<dbReference type="SUPFAM" id="SSF52129">
    <property type="entry name" value="Caspase-like"/>
    <property type="match status" value="1"/>
</dbReference>
<feature type="chain" id="PRO_5045280014" description="Gingipain domain-containing protein" evidence="1">
    <location>
        <begin position="19"/>
        <end position="1714"/>
    </location>
</feature>
<reference evidence="3 4" key="1">
    <citation type="journal article" date="2019" name="Int. J. Syst. Evol. Microbiol.">
        <title>The Global Catalogue of Microorganisms (GCM) 10K type strain sequencing project: providing services to taxonomists for standard genome sequencing and annotation.</title>
        <authorList>
            <consortium name="The Broad Institute Genomics Platform"/>
            <consortium name="The Broad Institute Genome Sequencing Center for Infectious Disease"/>
            <person name="Wu L."/>
            <person name="Ma J."/>
        </authorList>
    </citation>
    <scope>NUCLEOTIDE SEQUENCE [LARGE SCALE GENOMIC DNA]</scope>
    <source>
        <strain evidence="3 4">JCM 16083</strain>
    </source>
</reference>
<dbReference type="InterPro" id="IPR001769">
    <property type="entry name" value="Gingipain"/>
</dbReference>
<evidence type="ECO:0000313" key="3">
    <source>
        <dbReference type="EMBL" id="GAA0874464.1"/>
    </source>
</evidence>
<feature type="domain" description="Gingipain" evidence="2">
    <location>
        <begin position="413"/>
        <end position="780"/>
    </location>
</feature>
<dbReference type="Gene3D" id="2.60.40.4070">
    <property type="match status" value="1"/>
</dbReference>
<feature type="signal peptide" evidence="1">
    <location>
        <begin position="1"/>
        <end position="18"/>
    </location>
</feature>
<dbReference type="EMBL" id="BAAAFH010000003">
    <property type="protein sequence ID" value="GAA0874464.1"/>
    <property type="molecule type" value="Genomic_DNA"/>
</dbReference>
<evidence type="ECO:0000259" key="2">
    <source>
        <dbReference type="Pfam" id="PF01364"/>
    </source>
</evidence>
<gene>
    <name evidence="3" type="ORF">GCM10009118_08720</name>
</gene>
<evidence type="ECO:0000256" key="1">
    <source>
        <dbReference type="SAM" id="SignalP"/>
    </source>
</evidence>
<name>A0ABN1MME2_9FLAO</name>
<keyword evidence="4" id="KW-1185">Reference proteome</keyword>
<accession>A0ABN1MME2</accession>
<comment type="caution">
    <text evidence="3">The sequence shown here is derived from an EMBL/GenBank/DDBJ whole genome shotgun (WGS) entry which is preliminary data.</text>
</comment>
<keyword evidence="1" id="KW-0732">Signal</keyword>